<accession>X1W1A8</accession>
<sequence length="35" mass="3691">VSAEELDSYCAGNEGKTIQALIQNKLESYECAAAA</sequence>
<evidence type="ECO:0000313" key="1">
    <source>
        <dbReference type="EMBL" id="GAJ21630.1"/>
    </source>
</evidence>
<dbReference type="EMBL" id="BARW01042322">
    <property type="protein sequence ID" value="GAJ21630.1"/>
    <property type="molecule type" value="Genomic_DNA"/>
</dbReference>
<comment type="caution">
    <text evidence="1">The sequence shown here is derived from an EMBL/GenBank/DDBJ whole genome shotgun (WGS) entry which is preliminary data.</text>
</comment>
<gene>
    <name evidence="1" type="ORF">S12H4_62799</name>
</gene>
<reference evidence="1" key="1">
    <citation type="journal article" date="2014" name="Front. Microbiol.">
        <title>High frequency of phylogenetically diverse reductive dehalogenase-homologous genes in deep subseafloor sedimentary metagenomes.</title>
        <authorList>
            <person name="Kawai M."/>
            <person name="Futagami T."/>
            <person name="Toyoda A."/>
            <person name="Takaki Y."/>
            <person name="Nishi S."/>
            <person name="Hori S."/>
            <person name="Arai W."/>
            <person name="Tsubouchi T."/>
            <person name="Morono Y."/>
            <person name="Uchiyama I."/>
            <person name="Ito T."/>
            <person name="Fujiyama A."/>
            <person name="Inagaki F."/>
            <person name="Takami H."/>
        </authorList>
    </citation>
    <scope>NUCLEOTIDE SEQUENCE</scope>
    <source>
        <strain evidence="1">Expedition CK06-06</strain>
    </source>
</reference>
<dbReference type="AlphaFoldDB" id="X1W1A8"/>
<organism evidence="1">
    <name type="scientific">marine sediment metagenome</name>
    <dbReference type="NCBI Taxonomy" id="412755"/>
    <lineage>
        <taxon>unclassified sequences</taxon>
        <taxon>metagenomes</taxon>
        <taxon>ecological metagenomes</taxon>
    </lineage>
</organism>
<protein>
    <submittedName>
        <fullName evidence="1">Uncharacterized protein</fullName>
    </submittedName>
</protein>
<feature type="non-terminal residue" evidence="1">
    <location>
        <position position="1"/>
    </location>
</feature>
<name>X1W1A8_9ZZZZ</name>
<proteinExistence type="predicted"/>